<sequence length="976" mass="105081">MTGSSNKVSARLDGSEWGLLIDKNAPLAFTFDGKLHMGYAGDVIASALYAGGQRLLSRSFKYHRPRGALTMSGHDANTIVQVADEPNVRADRYNLRDGISVASVNRLGSLNFDMLAVMGAFKRFLPVGFYYKTFFRPKGIWPWFEKPIRHMAGLGYLEPAAKPRSYDKAYKFADVLVVGGGAAGIEAALAAAESGAETLLIDEWAELGGSLLYGRGEFSRGLTDEVRRELLARVQQAENLQVMTGTTVSGVFADNWVSALDAKRLYKIRAKQIVLATGAFEQPLVFPNNDRPGIMFASAAQRLMRLYGVCPANRAVIATSNRFGYEAALDLLDAGASVAAVVDLRAKPEAGMAEDAVRARGVRVLTGAMPVNSKGRRGITGVAIARIADDGKTTGTAQWIDCDGLLMAVGFAPQLNLACHAGARAVYDAETNMQRAEGVPDGITLAGCAAGHWDATDARAGGAAAGKRAAARAKDESTSGDEQLPPAGASASNISHPYPIFSAKTGSNFVDFDEDLTVKDIVNTVKDGYDDIQLVKRYSTAGLGPSQGRHANVNTIRIVAREIGKPAAAIGTTTYRPPLVPEKFGMLAGRAFEPRRLTSMHHRHIELGAQMMSAGLWMRPRYYGAKSDAERSIAREVEAVRRGVGMIDVSTLGSLEVRGPDAAAFMDRVYTWAYEKQPIGRARYALMTDQTGVIIDDGVAARLGERHYYVTATTGAVDQVYRQMSWFNAQWRIDVDVANVTAAYAGINLAGPQARAVIETLASDIDFSAAAFPYMAVRTGTLAGIPVRILRVGFVGELGYEIHCPSGQGEALWDNLMQAGKPFGIRPFGVEAQRILRLEKGHIIVGQDTDGLTHPAEANMEWALGKKKPFYIGKRAVDMQMAKGVARKLAGFALVDSAAPIPKECHLIIRDGDIAGRVTSVTRSPTLGKVIGLAYVPPELAQPGSRFEIRVDGGQMVLAETVVTPFYDPENARQEL</sequence>
<dbReference type="Pfam" id="PF08669">
    <property type="entry name" value="GCV_T_C"/>
    <property type="match status" value="1"/>
</dbReference>
<dbReference type="STRING" id="121290.APY04_2725"/>
<dbReference type="InterPro" id="IPR029043">
    <property type="entry name" value="GcvT/YgfZ_C"/>
</dbReference>
<dbReference type="InterPro" id="IPR028896">
    <property type="entry name" value="GcvT/YgfZ/DmdA"/>
</dbReference>
<organism evidence="8 9">
    <name type="scientific">Hyphomicrobium sulfonivorans</name>
    <dbReference type="NCBI Taxonomy" id="121290"/>
    <lineage>
        <taxon>Bacteria</taxon>
        <taxon>Pseudomonadati</taxon>
        <taxon>Pseudomonadota</taxon>
        <taxon>Alphaproteobacteria</taxon>
        <taxon>Hyphomicrobiales</taxon>
        <taxon>Hyphomicrobiaceae</taxon>
        <taxon>Hyphomicrobium</taxon>
    </lineage>
</organism>
<dbReference type="PRINTS" id="PR00368">
    <property type="entry name" value="FADPNR"/>
</dbReference>
<dbReference type="Pfam" id="PF01571">
    <property type="entry name" value="GCV_T"/>
    <property type="match status" value="1"/>
</dbReference>
<feature type="domain" description="FAD/NAD(P)-binding" evidence="5">
    <location>
        <begin position="174"/>
        <end position="422"/>
    </location>
</feature>
<evidence type="ECO:0000313" key="9">
    <source>
        <dbReference type="Proteomes" id="UP000059074"/>
    </source>
</evidence>
<proteinExistence type="inferred from homology"/>
<comment type="similarity">
    <text evidence="1">Belongs to the GcvT family.</text>
</comment>
<feature type="domain" description="SoxA A3" evidence="7">
    <location>
        <begin position="506"/>
        <end position="590"/>
    </location>
</feature>
<reference evidence="8 9" key="1">
    <citation type="submission" date="2015-10" db="EMBL/GenBank/DDBJ databases">
        <title>Transcriptomic analysis of a linuron degrading triple-species bacterial consortium.</title>
        <authorList>
            <person name="Albers P."/>
        </authorList>
    </citation>
    <scope>NUCLEOTIDE SEQUENCE [LARGE SCALE GENOMIC DNA]</scope>
    <source>
        <strain evidence="8 9">WDL6</strain>
    </source>
</reference>
<dbReference type="PANTHER" id="PTHR43757">
    <property type="entry name" value="AMINOMETHYLTRANSFERASE"/>
    <property type="match status" value="1"/>
</dbReference>
<feature type="region of interest" description="Disordered" evidence="3">
    <location>
        <begin position="466"/>
        <end position="492"/>
    </location>
</feature>
<dbReference type="Pfam" id="PF17806">
    <property type="entry name" value="SO_alpha_A3"/>
    <property type="match status" value="1"/>
</dbReference>
<dbReference type="Proteomes" id="UP000059074">
    <property type="component" value="Unassembled WGS sequence"/>
</dbReference>
<accession>A0A120CU06</accession>
<keyword evidence="9" id="KW-1185">Reference proteome</keyword>
<feature type="domain" description="GCVT N-terminal" evidence="4">
    <location>
        <begin position="600"/>
        <end position="868"/>
    </location>
</feature>
<dbReference type="SUPFAM" id="SSF103025">
    <property type="entry name" value="Folate-binding domain"/>
    <property type="match status" value="1"/>
</dbReference>
<keyword evidence="2 8" id="KW-0560">Oxidoreductase</keyword>
<protein>
    <submittedName>
        <fullName evidence="8">Sarcosine oxidase alpha subunit</fullName>
        <ecNumber evidence="8">1.5.3.1</ecNumber>
    </submittedName>
</protein>
<dbReference type="EC" id="1.5.3.1" evidence="8"/>
<dbReference type="Gene3D" id="1.10.10.1100">
    <property type="entry name" value="BFD-like [2Fe-2S]-binding domain"/>
    <property type="match status" value="1"/>
</dbReference>
<dbReference type="Gene3D" id="3.30.1360.120">
    <property type="entry name" value="Probable tRNA modification gtpase trme, domain 1"/>
    <property type="match status" value="1"/>
</dbReference>
<dbReference type="InterPro" id="IPR041117">
    <property type="entry name" value="SoxA_A3"/>
</dbReference>
<dbReference type="PATRIC" id="fig|121290.4.peg.14"/>
<evidence type="ECO:0000259" key="6">
    <source>
        <dbReference type="Pfam" id="PF08669"/>
    </source>
</evidence>
<evidence type="ECO:0000256" key="2">
    <source>
        <dbReference type="ARBA" id="ARBA00023002"/>
    </source>
</evidence>
<dbReference type="Gene3D" id="3.10.20.440">
    <property type="entry name" value="2Fe-2S iron-sulphur cluster binding domain, sarcosine oxidase, alpha subunit, N-terminal domain"/>
    <property type="match status" value="1"/>
</dbReference>
<dbReference type="PANTHER" id="PTHR43757:SF2">
    <property type="entry name" value="AMINOMETHYLTRANSFERASE, MITOCHONDRIAL"/>
    <property type="match status" value="1"/>
</dbReference>
<evidence type="ECO:0000259" key="5">
    <source>
        <dbReference type="Pfam" id="PF07992"/>
    </source>
</evidence>
<dbReference type="Pfam" id="PF13510">
    <property type="entry name" value="Fer2_4"/>
    <property type="match status" value="1"/>
</dbReference>
<feature type="domain" description="Aminomethyltransferase C-terminal" evidence="6">
    <location>
        <begin position="887"/>
        <end position="968"/>
    </location>
</feature>
<dbReference type="Pfam" id="PF07992">
    <property type="entry name" value="Pyr_redox_2"/>
    <property type="match status" value="1"/>
</dbReference>
<dbReference type="InterPro" id="IPR023753">
    <property type="entry name" value="FAD/NAD-binding_dom"/>
</dbReference>
<comment type="caution">
    <text evidence="8">The sequence shown here is derived from an EMBL/GenBank/DDBJ whole genome shotgun (WGS) entry which is preliminary data.</text>
</comment>
<dbReference type="InterPro" id="IPR042204">
    <property type="entry name" value="2Fe-2S-bd_N"/>
</dbReference>
<dbReference type="SUPFAM" id="SSF51905">
    <property type="entry name" value="FAD/NAD(P)-binding domain"/>
    <property type="match status" value="2"/>
</dbReference>
<dbReference type="RefSeq" id="WP_068463362.1">
    <property type="nucleotide sequence ID" value="NZ_LMTR01000078.1"/>
</dbReference>
<dbReference type="InterPro" id="IPR036188">
    <property type="entry name" value="FAD/NAD-bd_sf"/>
</dbReference>
<dbReference type="GO" id="GO:0008115">
    <property type="term" value="F:sarcosine oxidase activity"/>
    <property type="evidence" value="ECO:0007669"/>
    <property type="project" value="UniProtKB-EC"/>
</dbReference>
<dbReference type="InterPro" id="IPR027266">
    <property type="entry name" value="TrmE/GcvT-like"/>
</dbReference>
<dbReference type="AlphaFoldDB" id="A0A120CU06"/>
<evidence type="ECO:0000259" key="7">
    <source>
        <dbReference type="Pfam" id="PF17806"/>
    </source>
</evidence>
<dbReference type="PRINTS" id="PR00411">
    <property type="entry name" value="PNDRDTASEI"/>
</dbReference>
<evidence type="ECO:0000256" key="1">
    <source>
        <dbReference type="ARBA" id="ARBA00008609"/>
    </source>
</evidence>
<dbReference type="Gene3D" id="3.50.50.60">
    <property type="entry name" value="FAD/NAD(P)-binding domain"/>
    <property type="match status" value="1"/>
</dbReference>
<gene>
    <name evidence="8" type="ORF">APY04_2725</name>
</gene>
<evidence type="ECO:0000259" key="4">
    <source>
        <dbReference type="Pfam" id="PF01571"/>
    </source>
</evidence>
<evidence type="ECO:0000313" key="8">
    <source>
        <dbReference type="EMBL" id="KWT65487.1"/>
    </source>
</evidence>
<dbReference type="InterPro" id="IPR006222">
    <property type="entry name" value="GCVT_N"/>
</dbReference>
<name>A0A120CU06_HYPSL</name>
<evidence type="ECO:0000256" key="3">
    <source>
        <dbReference type="SAM" id="MobiDB-lite"/>
    </source>
</evidence>
<dbReference type="OrthoDB" id="5287468at2"/>
<dbReference type="SUPFAM" id="SSF101790">
    <property type="entry name" value="Aminomethyltransferase beta-barrel domain"/>
    <property type="match status" value="1"/>
</dbReference>
<dbReference type="EMBL" id="LMTR01000078">
    <property type="protein sequence ID" value="KWT65487.1"/>
    <property type="molecule type" value="Genomic_DNA"/>
</dbReference>
<dbReference type="InterPro" id="IPR013977">
    <property type="entry name" value="GcvT_C"/>
</dbReference>
<dbReference type="InterPro" id="IPR041854">
    <property type="entry name" value="BFD-like_2Fe2S-bd_dom_sf"/>
</dbReference>